<reference evidence="10" key="1">
    <citation type="journal article" date="2019" name="Int. J. Syst. Evol. Microbiol.">
        <title>The Global Catalogue of Microorganisms (GCM) 10K type strain sequencing project: providing services to taxonomists for standard genome sequencing and annotation.</title>
        <authorList>
            <consortium name="The Broad Institute Genomics Platform"/>
            <consortium name="The Broad Institute Genome Sequencing Center for Infectious Disease"/>
            <person name="Wu L."/>
            <person name="Ma J."/>
        </authorList>
    </citation>
    <scope>NUCLEOTIDE SEQUENCE [LARGE SCALE GENOMIC DNA]</scope>
    <source>
        <strain evidence="10">CCM 8749</strain>
    </source>
</reference>
<organism evidence="9 10">
    <name type="scientific">Marinicrinis lubricantis</name>
    <dbReference type="NCBI Taxonomy" id="2086470"/>
    <lineage>
        <taxon>Bacteria</taxon>
        <taxon>Bacillati</taxon>
        <taxon>Bacillota</taxon>
        <taxon>Bacilli</taxon>
        <taxon>Bacillales</taxon>
        <taxon>Paenibacillaceae</taxon>
    </lineage>
</organism>
<evidence type="ECO:0000259" key="8">
    <source>
        <dbReference type="Pfam" id="PF11967"/>
    </source>
</evidence>
<dbReference type="EMBL" id="JBHSQV010000185">
    <property type="protein sequence ID" value="MFC5988843.1"/>
    <property type="molecule type" value="Genomic_DNA"/>
</dbReference>
<dbReference type="RefSeq" id="WP_379896354.1">
    <property type="nucleotide sequence ID" value="NZ_CBCSCT010000007.1"/>
</dbReference>
<dbReference type="InterPro" id="IPR037278">
    <property type="entry name" value="ARFGAP/RecO"/>
</dbReference>
<keyword evidence="4 7" id="KW-0233">DNA recombination</keyword>
<proteinExistence type="inferred from homology"/>
<dbReference type="SUPFAM" id="SSF50249">
    <property type="entry name" value="Nucleic acid-binding proteins"/>
    <property type="match status" value="1"/>
</dbReference>
<evidence type="ECO:0000256" key="1">
    <source>
        <dbReference type="ARBA" id="ARBA00007452"/>
    </source>
</evidence>
<evidence type="ECO:0000313" key="9">
    <source>
        <dbReference type="EMBL" id="MFC5988843.1"/>
    </source>
</evidence>
<dbReference type="Pfam" id="PF02565">
    <property type="entry name" value="RecO_C"/>
    <property type="match status" value="1"/>
</dbReference>
<sequence>MLQRAEGVVIKSFDYGEGNKIVKLLTETGKVTVMAKGAKKVKSRHSAVVQMFTHADFVFYKSGDMGTLNHGETIQSFHALRTDLYKSAYAAYLAEITDRLMEEQEGSSAIFHQLIAGFEALEADKDPVIVMQTYELKMLHLAGYAPIFDTCVSCGAKERLSYFSPGMGGALCTDCQTQDTYRMPVDDKARKLLYMLQRLDLKRLGETNVSDGTKQQTQQLLRRFMDTHIHIKWKARSFLDQMKEYGI</sequence>
<evidence type="ECO:0000256" key="5">
    <source>
        <dbReference type="ARBA" id="ARBA00023204"/>
    </source>
</evidence>
<dbReference type="InterPro" id="IPR022572">
    <property type="entry name" value="DNA_rep/recomb_RecO_N"/>
</dbReference>
<keyword evidence="5 7" id="KW-0234">DNA repair</keyword>
<dbReference type="PANTHER" id="PTHR33991:SF1">
    <property type="entry name" value="DNA REPAIR PROTEIN RECO"/>
    <property type="match status" value="1"/>
</dbReference>
<dbReference type="Pfam" id="PF11967">
    <property type="entry name" value="RecO_N"/>
    <property type="match status" value="1"/>
</dbReference>
<keyword evidence="10" id="KW-1185">Reference proteome</keyword>
<dbReference type="NCBIfam" id="TIGR00613">
    <property type="entry name" value="reco"/>
    <property type="match status" value="1"/>
</dbReference>
<name>A0ABW1IVG0_9BACL</name>
<feature type="domain" description="DNA replication/recombination mediator RecO N-terminal" evidence="8">
    <location>
        <begin position="1"/>
        <end position="77"/>
    </location>
</feature>
<accession>A0ABW1IVG0</accession>
<dbReference type="InterPro" id="IPR012340">
    <property type="entry name" value="NA-bd_OB-fold"/>
</dbReference>
<dbReference type="InterPro" id="IPR042242">
    <property type="entry name" value="RecO_C"/>
</dbReference>
<gene>
    <name evidence="7 9" type="primary">recO</name>
    <name evidence="9" type="ORF">ACFPXP_20770</name>
</gene>
<dbReference type="PANTHER" id="PTHR33991">
    <property type="entry name" value="DNA REPAIR PROTEIN RECO"/>
    <property type="match status" value="1"/>
</dbReference>
<comment type="caution">
    <text evidence="9">The sequence shown here is derived from an EMBL/GenBank/DDBJ whole genome shotgun (WGS) entry which is preliminary data.</text>
</comment>
<dbReference type="Gene3D" id="2.40.50.140">
    <property type="entry name" value="Nucleic acid-binding proteins"/>
    <property type="match status" value="1"/>
</dbReference>
<protein>
    <recommendedName>
        <fullName evidence="2 7">DNA repair protein RecO</fullName>
    </recommendedName>
    <alternativeName>
        <fullName evidence="6 7">Recombination protein O</fullName>
    </alternativeName>
</protein>
<dbReference type="InterPro" id="IPR003717">
    <property type="entry name" value="RecO"/>
</dbReference>
<keyword evidence="3 7" id="KW-0227">DNA damage</keyword>
<evidence type="ECO:0000256" key="6">
    <source>
        <dbReference type="ARBA" id="ARBA00033409"/>
    </source>
</evidence>
<dbReference type="Gene3D" id="1.20.1440.120">
    <property type="entry name" value="Recombination protein O, C-terminal domain"/>
    <property type="match status" value="1"/>
</dbReference>
<comment type="similarity">
    <text evidence="1 7">Belongs to the RecO family.</text>
</comment>
<dbReference type="Proteomes" id="UP001596250">
    <property type="component" value="Unassembled WGS sequence"/>
</dbReference>
<evidence type="ECO:0000256" key="2">
    <source>
        <dbReference type="ARBA" id="ARBA00021310"/>
    </source>
</evidence>
<dbReference type="HAMAP" id="MF_00201">
    <property type="entry name" value="RecO"/>
    <property type="match status" value="1"/>
</dbReference>
<dbReference type="SUPFAM" id="SSF57863">
    <property type="entry name" value="ArfGap/RecO-like zinc finger"/>
    <property type="match status" value="1"/>
</dbReference>
<evidence type="ECO:0000256" key="3">
    <source>
        <dbReference type="ARBA" id="ARBA00022763"/>
    </source>
</evidence>
<comment type="function">
    <text evidence="7">Involved in DNA repair and RecF pathway recombination.</text>
</comment>
<evidence type="ECO:0000256" key="7">
    <source>
        <dbReference type="HAMAP-Rule" id="MF_00201"/>
    </source>
</evidence>
<evidence type="ECO:0000256" key="4">
    <source>
        <dbReference type="ARBA" id="ARBA00023172"/>
    </source>
</evidence>
<evidence type="ECO:0000313" key="10">
    <source>
        <dbReference type="Proteomes" id="UP001596250"/>
    </source>
</evidence>